<sequence length="245" mass="27004">MPLALVIILLDIMLVWHAARTGRMQPWAYIILMVPVAGAVAYVLIELLPEIFGGRTAQQARRNVAKRIDPEKTYRGLADQLASADTIANRAALAAECLEIGRFDEAVQHYAHILTLPLGHDPKYALAKARAQFGARRPLDAIATLDALQTQWPDFESADAHLLYARALTEAGRTDEALGEYEALLRYASSAEANVRYGQLLHALGRTSEAKVVFAEFVVQMKRAPKFARKAQAEWLSIAEKSLAA</sequence>
<protein>
    <recommendedName>
        <fullName evidence="4">Tetratricopeptide repeat protein</fullName>
    </recommendedName>
</protein>
<dbReference type="PIRSF" id="PIRSF030959">
    <property type="entry name" value="UCP030959"/>
    <property type="match status" value="1"/>
</dbReference>
<feature type="transmembrane region" description="Helical" evidence="1">
    <location>
        <begin position="29"/>
        <end position="52"/>
    </location>
</feature>
<proteinExistence type="predicted"/>
<dbReference type="EMBL" id="CP036498">
    <property type="protein sequence ID" value="QUS40835.1"/>
    <property type="molecule type" value="Genomic_DNA"/>
</dbReference>
<dbReference type="SUPFAM" id="SSF48452">
    <property type="entry name" value="TPR-like"/>
    <property type="match status" value="1"/>
</dbReference>
<keyword evidence="1" id="KW-0472">Membrane</keyword>
<evidence type="ECO:0000313" key="2">
    <source>
        <dbReference type="EMBL" id="QUS40835.1"/>
    </source>
</evidence>
<keyword evidence="1" id="KW-0812">Transmembrane</keyword>
<evidence type="ECO:0000313" key="3">
    <source>
        <dbReference type="Proteomes" id="UP000682843"/>
    </source>
</evidence>
<dbReference type="InterPro" id="IPR014562">
    <property type="entry name" value="UCP030959_TPR_rpt-cont"/>
</dbReference>
<organism evidence="2 3">
    <name type="scientific">Tardiphaga alba</name>
    <dbReference type="NCBI Taxonomy" id="340268"/>
    <lineage>
        <taxon>Bacteria</taxon>
        <taxon>Pseudomonadati</taxon>
        <taxon>Pseudomonadota</taxon>
        <taxon>Alphaproteobacteria</taxon>
        <taxon>Hyphomicrobiales</taxon>
        <taxon>Nitrobacteraceae</taxon>
        <taxon>Tardiphaga</taxon>
    </lineage>
</organism>
<evidence type="ECO:0000256" key="1">
    <source>
        <dbReference type="SAM" id="Phobius"/>
    </source>
</evidence>
<keyword evidence="3" id="KW-1185">Reference proteome</keyword>
<gene>
    <name evidence="2" type="ORF">RPMA_19815</name>
</gene>
<dbReference type="InterPro" id="IPR011990">
    <property type="entry name" value="TPR-like_helical_dom_sf"/>
</dbReference>
<reference evidence="2 3" key="1">
    <citation type="submission" date="2019-02" db="EMBL/GenBank/DDBJ databases">
        <title>Emended description of the genus Rhodopseudomonas and description of Rhodopseudomonas albus sp. nov., a non-phototrophic, heavy-metal-tolerant bacterium isolated from garden soil.</title>
        <authorList>
            <person name="Bao Z."/>
            <person name="Cao W.W."/>
            <person name="Sato Y."/>
            <person name="Nishizawa T."/>
            <person name="Zhao J."/>
            <person name="Guo Y."/>
            <person name="Ohta H."/>
        </authorList>
    </citation>
    <scope>NUCLEOTIDE SEQUENCE [LARGE SCALE GENOMIC DNA]</scope>
    <source>
        <strain evidence="2 3">SK50-23</strain>
    </source>
</reference>
<keyword evidence="1" id="KW-1133">Transmembrane helix</keyword>
<name>A0ABX8AGA5_9BRAD</name>
<evidence type="ECO:0008006" key="4">
    <source>
        <dbReference type="Google" id="ProtNLM"/>
    </source>
</evidence>
<accession>A0ABX8AGA5</accession>
<dbReference type="Proteomes" id="UP000682843">
    <property type="component" value="Chromosome"/>
</dbReference>
<dbReference type="RefSeq" id="WP_211909428.1">
    <property type="nucleotide sequence ID" value="NZ_CP036498.1"/>
</dbReference>
<dbReference type="Gene3D" id="1.25.40.10">
    <property type="entry name" value="Tetratricopeptide repeat domain"/>
    <property type="match status" value="1"/>
</dbReference>